<dbReference type="InterPro" id="IPR002810">
    <property type="entry name" value="NfeD-like_C"/>
</dbReference>
<dbReference type="AlphaFoldDB" id="A0A1I4JJ90"/>
<dbReference type="InterPro" id="IPR056739">
    <property type="entry name" value="NfeD_membrane"/>
</dbReference>
<dbReference type="GO" id="GO:0006508">
    <property type="term" value="P:proteolysis"/>
    <property type="evidence" value="ECO:0007669"/>
    <property type="project" value="UniProtKB-KW"/>
</dbReference>
<keyword evidence="3 5" id="KW-1133">Transmembrane helix</keyword>
<keyword evidence="10" id="KW-0378">Hydrolase</keyword>
<feature type="transmembrane region" description="Helical" evidence="5">
    <location>
        <begin position="233"/>
        <end position="252"/>
    </location>
</feature>
<keyword evidence="4 5" id="KW-0472">Membrane</keyword>
<dbReference type="InterPro" id="IPR052165">
    <property type="entry name" value="Membrane_assoc_protease"/>
</dbReference>
<proteinExistence type="predicted"/>
<evidence type="ECO:0000259" key="9">
    <source>
        <dbReference type="Pfam" id="PF25145"/>
    </source>
</evidence>
<dbReference type="RefSeq" id="WP_245736828.1">
    <property type="nucleotide sequence ID" value="NZ_FOTY01000003.1"/>
</dbReference>
<comment type="subcellular location">
    <subcellularLocation>
        <location evidence="1">Membrane</location>
        <topology evidence="1">Multi-pass membrane protein</topology>
    </subcellularLocation>
</comment>
<dbReference type="Pfam" id="PF24961">
    <property type="entry name" value="NfeD_membrane"/>
    <property type="match status" value="1"/>
</dbReference>
<feature type="domain" description="NfeD1b N-terminal" evidence="9">
    <location>
        <begin position="34"/>
        <end position="221"/>
    </location>
</feature>
<dbReference type="InterPro" id="IPR029045">
    <property type="entry name" value="ClpP/crotonase-like_dom_sf"/>
</dbReference>
<evidence type="ECO:0000259" key="7">
    <source>
        <dbReference type="Pfam" id="PF01957"/>
    </source>
</evidence>
<feature type="domain" description="NfeD-like C-terminal" evidence="7">
    <location>
        <begin position="384"/>
        <end position="437"/>
    </location>
</feature>
<dbReference type="GO" id="GO:0008233">
    <property type="term" value="F:peptidase activity"/>
    <property type="evidence" value="ECO:0007669"/>
    <property type="project" value="UniProtKB-KW"/>
</dbReference>
<evidence type="ECO:0000256" key="3">
    <source>
        <dbReference type="ARBA" id="ARBA00022989"/>
    </source>
</evidence>
<dbReference type="CDD" id="cd07021">
    <property type="entry name" value="Clp_protease_NfeD_like"/>
    <property type="match status" value="1"/>
</dbReference>
<dbReference type="STRING" id="266892.SAMN04488054_103174"/>
<feature type="chain" id="PRO_5011515824" evidence="6">
    <location>
        <begin position="30"/>
        <end position="441"/>
    </location>
</feature>
<dbReference type="Proteomes" id="UP000199668">
    <property type="component" value="Unassembled WGS sequence"/>
</dbReference>
<dbReference type="Pfam" id="PF25145">
    <property type="entry name" value="NfeD1b_N"/>
    <property type="match status" value="1"/>
</dbReference>
<dbReference type="GO" id="GO:0005886">
    <property type="term" value="C:plasma membrane"/>
    <property type="evidence" value="ECO:0007669"/>
    <property type="project" value="TreeGrafter"/>
</dbReference>
<dbReference type="Pfam" id="PF01957">
    <property type="entry name" value="NfeD"/>
    <property type="match status" value="1"/>
</dbReference>
<evidence type="ECO:0000313" key="10">
    <source>
        <dbReference type="EMBL" id="SFL66273.1"/>
    </source>
</evidence>
<evidence type="ECO:0000259" key="8">
    <source>
        <dbReference type="Pfam" id="PF24961"/>
    </source>
</evidence>
<evidence type="ECO:0000256" key="6">
    <source>
        <dbReference type="SAM" id="SignalP"/>
    </source>
</evidence>
<name>A0A1I4JJ90_9BACI</name>
<dbReference type="EMBL" id="FOTY01000003">
    <property type="protein sequence ID" value="SFL66273.1"/>
    <property type="molecule type" value="Genomic_DNA"/>
</dbReference>
<dbReference type="PANTHER" id="PTHR33507:SF3">
    <property type="entry name" value="INNER MEMBRANE PROTEIN YBBJ"/>
    <property type="match status" value="1"/>
</dbReference>
<protein>
    <submittedName>
        <fullName evidence="10">Membrane-bound serine protease (ClpP class)</fullName>
    </submittedName>
</protein>
<feature type="transmembrane region" description="Helical" evidence="5">
    <location>
        <begin position="259"/>
        <end position="277"/>
    </location>
</feature>
<accession>A0A1I4JJ90</accession>
<keyword evidence="6" id="KW-0732">Signal</keyword>
<reference evidence="10 11" key="1">
    <citation type="submission" date="2016-10" db="EMBL/GenBank/DDBJ databases">
        <authorList>
            <person name="de Groot N.N."/>
        </authorList>
    </citation>
    <scope>NUCLEOTIDE SEQUENCE [LARGE SCALE GENOMIC DNA]</scope>
    <source>
        <strain evidence="10 11">CGMCC 1.6134</strain>
    </source>
</reference>
<organism evidence="10 11">
    <name type="scientific">Salibacterium qingdaonense</name>
    <dbReference type="NCBI Taxonomy" id="266892"/>
    <lineage>
        <taxon>Bacteria</taxon>
        <taxon>Bacillati</taxon>
        <taxon>Bacillota</taxon>
        <taxon>Bacilli</taxon>
        <taxon>Bacillales</taxon>
        <taxon>Bacillaceae</taxon>
    </lineage>
</organism>
<keyword evidence="10" id="KW-0645">Protease</keyword>
<evidence type="ECO:0000256" key="4">
    <source>
        <dbReference type="ARBA" id="ARBA00023136"/>
    </source>
</evidence>
<keyword evidence="2 5" id="KW-0812">Transmembrane</keyword>
<dbReference type="InterPro" id="IPR012340">
    <property type="entry name" value="NA-bd_OB-fold"/>
</dbReference>
<gene>
    <name evidence="10" type="ORF">SAMN04488054_103174</name>
</gene>
<dbReference type="Gene3D" id="2.40.50.140">
    <property type="entry name" value="Nucleic acid-binding proteins"/>
    <property type="match status" value="1"/>
</dbReference>
<dbReference type="Gene3D" id="3.90.226.10">
    <property type="entry name" value="2-enoyl-CoA Hydratase, Chain A, domain 1"/>
    <property type="match status" value="1"/>
</dbReference>
<keyword evidence="11" id="KW-1185">Reference proteome</keyword>
<feature type="signal peptide" evidence="6">
    <location>
        <begin position="1"/>
        <end position="29"/>
    </location>
</feature>
<feature type="domain" description="NfeD integral membrane" evidence="8">
    <location>
        <begin position="240"/>
        <end position="352"/>
    </location>
</feature>
<sequence>MVHFMRKSAAVLLSLFVLFVVLSHHEAEAAEKDKVFIIPVEQTVESGLKAFLERAVEDAESAGADHIIFEIDTPGGAVDAAGDIASLIEDASVPTTAYVVEQAMSAGAYLALSADEIAMAPDTQMGAAQVITGSGNAAGTKAQSSWEKNMQNAAELNGRNPRYARAMADPSVDMPEYSAGKGELLTLTASEAAEVNYAEYTPENREALLQELNFSNAEVQEVQVSAAEKIARFVTNPVLIPILLSVGSIGLIMELYSPGFGIAGILGASSLGLFFFGHMIAGFAGYEALVLAGAGIILVGVELFIPGFGIFGLLGAGAFISSLFFASYSTLNIAVSILIALVLSAVTVILMFSVFKKRGPVKRFVLEDSVTTDEGFISNESRPELIGQTGKSLTPLRPSGSMQMGDERLDVVLEGGYIEKGRDVKIVKAEGSRIVVRDINE</sequence>
<evidence type="ECO:0000313" key="11">
    <source>
        <dbReference type="Proteomes" id="UP000199668"/>
    </source>
</evidence>
<dbReference type="InterPro" id="IPR056738">
    <property type="entry name" value="NfeD1b_N"/>
</dbReference>
<evidence type="ECO:0000256" key="5">
    <source>
        <dbReference type="SAM" id="Phobius"/>
    </source>
</evidence>
<feature type="transmembrane region" description="Helical" evidence="5">
    <location>
        <begin position="333"/>
        <end position="355"/>
    </location>
</feature>
<dbReference type="PANTHER" id="PTHR33507">
    <property type="entry name" value="INNER MEMBRANE PROTEIN YBBJ"/>
    <property type="match status" value="1"/>
</dbReference>
<evidence type="ECO:0000256" key="1">
    <source>
        <dbReference type="ARBA" id="ARBA00004141"/>
    </source>
</evidence>
<dbReference type="SUPFAM" id="SSF52096">
    <property type="entry name" value="ClpP/crotonase"/>
    <property type="match status" value="1"/>
</dbReference>
<evidence type="ECO:0000256" key="2">
    <source>
        <dbReference type="ARBA" id="ARBA00022692"/>
    </source>
</evidence>